<accession>A0ABR4NE13</accession>
<name>A0ABR4NE13_9FUNG</name>
<sequence length="390" mass="40310">MSLSFALRGHAAETTALCFVLRPDEGAEADTTAAVLPARRPLLLSGDADGWLFVWDLALRRPLRRWRPHPPAGRTAAAGGVIHIASFTDPATGGVCIASQGRDNAVRIWRLDDILPTRDAAADGDDPKPSAALLSNSLNFCRIAVSAAAGTVLLALPNLADSELIDVFDWTTRTYVRREIGARRPAGVKTGLAMCMALFAASDLDRHAPKTHPRVRLAVGYESGDTMIWALDGDLLVAMHAHSEPVMALDAAPDPALGWAVSVAADANVVLFATHAGDGSDGVADRPPAPAFAHTAALPSAGAGQVRVRADGKAVAVGGWNGAVSLFKPRKLKLAAAHQALKESVKALEMVPPGAVPLGPGARATAAGSAATPPGPAVAVGAKDGRILFL</sequence>
<reference evidence="5 6" key="1">
    <citation type="submission" date="2023-09" db="EMBL/GenBank/DDBJ databases">
        <title>Pangenome analysis of Batrachochytrium dendrobatidis and related Chytrids.</title>
        <authorList>
            <person name="Yacoub M.N."/>
            <person name="Stajich J.E."/>
            <person name="James T.Y."/>
        </authorList>
    </citation>
    <scope>NUCLEOTIDE SEQUENCE [LARGE SCALE GENOMIC DNA]</scope>
    <source>
        <strain evidence="5 6">JEL0888</strain>
    </source>
</reference>
<comment type="similarity">
    <text evidence="3">Belongs to the WD repeat ASA1 family.</text>
</comment>
<organism evidence="5 6">
    <name type="scientific">Polyrhizophydium stewartii</name>
    <dbReference type="NCBI Taxonomy" id="2732419"/>
    <lineage>
        <taxon>Eukaryota</taxon>
        <taxon>Fungi</taxon>
        <taxon>Fungi incertae sedis</taxon>
        <taxon>Chytridiomycota</taxon>
        <taxon>Chytridiomycota incertae sedis</taxon>
        <taxon>Chytridiomycetes</taxon>
        <taxon>Rhizophydiales</taxon>
        <taxon>Rhizophydiales incertae sedis</taxon>
        <taxon>Polyrhizophydium</taxon>
    </lineage>
</organism>
<gene>
    <name evidence="5" type="primary">asa1</name>
    <name evidence="5" type="ORF">HK105_202624</name>
</gene>
<dbReference type="SUPFAM" id="SSF50998">
    <property type="entry name" value="Quinoprotein alcohol dehydrogenase-like"/>
    <property type="match status" value="1"/>
</dbReference>
<dbReference type="PANTHER" id="PTHR19854:SF1">
    <property type="entry name" value="GUANINE NUCLEOTIDE-BINDING PROTEIN SUBUNIT BETA-LIKE PROTEIN 1"/>
    <property type="match status" value="1"/>
</dbReference>
<evidence type="ECO:0000313" key="6">
    <source>
        <dbReference type="Proteomes" id="UP001527925"/>
    </source>
</evidence>
<dbReference type="Proteomes" id="UP001527925">
    <property type="component" value="Unassembled WGS sequence"/>
</dbReference>
<evidence type="ECO:0000313" key="5">
    <source>
        <dbReference type="EMBL" id="KAL2917751.1"/>
    </source>
</evidence>
<proteinExistence type="inferred from homology"/>
<dbReference type="InterPro" id="IPR015943">
    <property type="entry name" value="WD40/YVTN_repeat-like_dom_sf"/>
</dbReference>
<evidence type="ECO:0000256" key="1">
    <source>
        <dbReference type="ARBA" id="ARBA00022574"/>
    </source>
</evidence>
<dbReference type="EMBL" id="JADGIZ020000009">
    <property type="protein sequence ID" value="KAL2917751.1"/>
    <property type="molecule type" value="Genomic_DNA"/>
</dbReference>
<evidence type="ECO:0000256" key="4">
    <source>
        <dbReference type="ARBA" id="ARBA00040563"/>
    </source>
</evidence>
<keyword evidence="1" id="KW-0853">WD repeat</keyword>
<keyword evidence="2" id="KW-0677">Repeat</keyword>
<evidence type="ECO:0000256" key="2">
    <source>
        <dbReference type="ARBA" id="ARBA00022737"/>
    </source>
</evidence>
<keyword evidence="6" id="KW-1185">Reference proteome</keyword>
<dbReference type="InterPro" id="IPR011047">
    <property type="entry name" value="Quinoprotein_ADH-like_sf"/>
</dbReference>
<dbReference type="Gene3D" id="2.130.10.10">
    <property type="entry name" value="YVTN repeat-like/Quinoprotein amine dehydrogenase"/>
    <property type="match status" value="2"/>
</dbReference>
<comment type="caution">
    <text evidence="5">The sequence shown here is derived from an EMBL/GenBank/DDBJ whole genome shotgun (WGS) entry which is preliminary data.</text>
</comment>
<evidence type="ECO:0000256" key="3">
    <source>
        <dbReference type="ARBA" id="ARBA00037931"/>
    </source>
</evidence>
<dbReference type="PANTHER" id="PTHR19854">
    <property type="entry name" value="TRANSDUCIN BETA-LIKE 3"/>
    <property type="match status" value="1"/>
</dbReference>
<protein>
    <recommendedName>
        <fullName evidence="4">ASTRA-associated protein 1</fullName>
    </recommendedName>
</protein>